<dbReference type="PANTHER" id="PTHR10073:SF12">
    <property type="entry name" value="DNA MISMATCH REPAIR PROTEIN MLH1"/>
    <property type="match status" value="1"/>
</dbReference>
<dbReference type="InterPro" id="IPR020568">
    <property type="entry name" value="Ribosomal_Su5_D2-typ_SF"/>
</dbReference>
<dbReference type="eggNOG" id="COG0323">
    <property type="taxonomic scope" value="Bacteria"/>
</dbReference>
<dbReference type="InterPro" id="IPR014721">
    <property type="entry name" value="Ribsml_uS5_D2-typ_fold_subgr"/>
</dbReference>
<evidence type="ECO:0000256" key="3">
    <source>
        <dbReference type="ARBA" id="ARBA00023204"/>
    </source>
</evidence>
<dbReference type="PATRIC" id="fig|1294142.3.peg.2126"/>
<dbReference type="CDD" id="cd00782">
    <property type="entry name" value="MutL_Trans"/>
    <property type="match status" value="1"/>
</dbReference>
<dbReference type="Gene3D" id="3.30.230.10">
    <property type="match status" value="1"/>
</dbReference>
<dbReference type="InterPro" id="IPR014762">
    <property type="entry name" value="DNA_mismatch_repair_CS"/>
</dbReference>
<dbReference type="GO" id="GO:0016887">
    <property type="term" value="F:ATP hydrolysis activity"/>
    <property type="evidence" value="ECO:0007669"/>
    <property type="project" value="InterPro"/>
</dbReference>
<dbReference type="SUPFAM" id="SSF118116">
    <property type="entry name" value="DNA mismatch repair protein MutL"/>
    <property type="match status" value="1"/>
</dbReference>
<feature type="domain" description="DNA mismatch repair protein S5" evidence="6">
    <location>
        <begin position="209"/>
        <end position="327"/>
    </location>
</feature>
<keyword evidence="8" id="KW-1185">Reference proteome</keyword>
<name>U2NP63_9CLOT</name>
<dbReference type="Gene3D" id="3.30.1540.20">
    <property type="entry name" value="MutL, C-terminal domain, dimerisation subdomain"/>
    <property type="match status" value="1"/>
</dbReference>
<organism evidence="7 8">
    <name type="scientific">Clostridium intestinale URNW</name>
    <dbReference type="NCBI Taxonomy" id="1294142"/>
    <lineage>
        <taxon>Bacteria</taxon>
        <taxon>Bacillati</taxon>
        <taxon>Bacillota</taxon>
        <taxon>Clostridia</taxon>
        <taxon>Eubacteriales</taxon>
        <taxon>Clostridiaceae</taxon>
        <taxon>Clostridium</taxon>
    </lineage>
</organism>
<dbReference type="SUPFAM" id="SSF54211">
    <property type="entry name" value="Ribosomal protein S5 domain 2-like"/>
    <property type="match status" value="1"/>
</dbReference>
<dbReference type="InterPro" id="IPR002099">
    <property type="entry name" value="MutL/Mlh/PMS"/>
</dbReference>
<dbReference type="SMART" id="SM01340">
    <property type="entry name" value="DNA_mis_repair"/>
    <property type="match status" value="1"/>
</dbReference>
<gene>
    <name evidence="4" type="primary">mutL</name>
    <name evidence="7" type="ORF">CINTURNW_2075</name>
</gene>
<dbReference type="InterPro" id="IPR042120">
    <property type="entry name" value="MutL_C_dimsub"/>
</dbReference>
<dbReference type="PROSITE" id="PS00058">
    <property type="entry name" value="DNA_MISMATCH_REPAIR_1"/>
    <property type="match status" value="1"/>
</dbReference>
<proteinExistence type="inferred from homology"/>
<dbReference type="Pfam" id="PF01119">
    <property type="entry name" value="DNA_mis_repair"/>
    <property type="match status" value="1"/>
</dbReference>
<accession>U2NP63</accession>
<dbReference type="GO" id="GO:0032300">
    <property type="term" value="C:mismatch repair complex"/>
    <property type="evidence" value="ECO:0007669"/>
    <property type="project" value="InterPro"/>
</dbReference>
<dbReference type="InterPro" id="IPR042121">
    <property type="entry name" value="MutL_C_regsub"/>
</dbReference>
<dbReference type="GO" id="GO:0006298">
    <property type="term" value="P:mismatch repair"/>
    <property type="evidence" value="ECO:0007669"/>
    <property type="project" value="UniProtKB-UniRule"/>
</dbReference>
<dbReference type="GO" id="GO:0005524">
    <property type="term" value="F:ATP binding"/>
    <property type="evidence" value="ECO:0007669"/>
    <property type="project" value="InterPro"/>
</dbReference>
<dbReference type="SUPFAM" id="SSF55874">
    <property type="entry name" value="ATPase domain of HSP90 chaperone/DNA topoisomerase II/histidine kinase"/>
    <property type="match status" value="1"/>
</dbReference>
<dbReference type="Gene3D" id="3.30.1370.100">
    <property type="entry name" value="MutL, C-terminal domain, regulatory subdomain"/>
    <property type="match status" value="1"/>
</dbReference>
<evidence type="ECO:0000259" key="6">
    <source>
        <dbReference type="SMART" id="SM01340"/>
    </source>
</evidence>
<keyword evidence="2 4" id="KW-0227">DNA damage</keyword>
<protein>
    <recommendedName>
        <fullName evidence="4">DNA mismatch repair protein MutL</fullName>
    </recommendedName>
</protein>
<dbReference type="GO" id="GO:0140664">
    <property type="term" value="F:ATP-dependent DNA damage sensor activity"/>
    <property type="evidence" value="ECO:0007669"/>
    <property type="project" value="InterPro"/>
</dbReference>
<dbReference type="InterPro" id="IPR020667">
    <property type="entry name" value="DNA_mismatch_repair_MutL"/>
</dbReference>
<dbReference type="CDD" id="cd16926">
    <property type="entry name" value="HATPase_MutL-MLH-PMS-like"/>
    <property type="match status" value="1"/>
</dbReference>
<evidence type="ECO:0000259" key="5">
    <source>
        <dbReference type="SMART" id="SM00853"/>
    </source>
</evidence>
<evidence type="ECO:0000256" key="2">
    <source>
        <dbReference type="ARBA" id="ARBA00022763"/>
    </source>
</evidence>
<dbReference type="InterPro" id="IPR036890">
    <property type="entry name" value="HATPase_C_sf"/>
</dbReference>
<evidence type="ECO:0000313" key="7">
    <source>
        <dbReference type="EMBL" id="ERK30958.1"/>
    </source>
</evidence>
<evidence type="ECO:0000256" key="1">
    <source>
        <dbReference type="ARBA" id="ARBA00006082"/>
    </source>
</evidence>
<comment type="caution">
    <text evidence="7">The sequence shown here is derived from an EMBL/GenBank/DDBJ whole genome shotgun (WGS) entry which is preliminary data.</text>
</comment>
<feature type="domain" description="MutL C-terminal dimerisation" evidence="5">
    <location>
        <begin position="437"/>
        <end position="579"/>
    </location>
</feature>
<dbReference type="Proteomes" id="UP000016721">
    <property type="component" value="Unassembled WGS sequence"/>
</dbReference>
<evidence type="ECO:0000313" key="8">
    <source>
        <dbReference type="Proteomes" id="UP000016721"/>
    </source>
</evidence>
<dbReference type="AlphaFoldDB" id="U2NP63"/>
<dbReference type="RefSeq" id="WP_021802074.1">
    <property type="nucleotide sequence ID" value="NZ_KI273145.1"/>
</dbReference>
<dbReference type="InterPro" id="IPR013507">
    <property type="entry name" value="DNA_mismatch_S5_2-like"/>
</dbReference>
<dbReference type="EMBL" id="APJA01000012">
    <property type="protein sequence ID" value="ERK30958.1"/>
    <property type="molecule type" value="Genomic_DNA"/>
</dbReference>
<dbReference type="HOGENOM" id="CLU_004131_4_1_9"/>
<dbReference type="SMART" id="SM00853">
    <property type="entry name" value="MutL_C"/>
    <property type="match status" value="1"/>
</dbReference>
<dbReference type="Pfam" id="PF08676">
    <property type="entry name" value="MutL_C"/>
    <property type="match status" value="1"/>
</dbReference>
<keyword evidence="3 4" id="KW-0234">DNA repair</keyword>
<comment type="similarity">
    <text evidence="1 4">Belongs to the DNA mismatch repair MutL/HexB family.</text>
</comment>
<sequence>MKRINILDSQTSNKIAAGEVVERPFSVVKELVENSIDASSKNIIVEIENGGETLIKVIDDGDGIHKEDISKAFLPHATSKIKEVEDIYNIMTLGFRGEALASIASISKTILKSKTSSDDIGVEISLTGGSIDHIVESGVNKGTYIEVRDLFFNVPARKKFMKSQSRESALINDILTRIAIANPSIAFTLIMNGKKAFQTFGSEKEEDVLRTIYGKNILENLVSFEASTDIITVHGFVGKEEIARGSRNNQSIFINGRYIKNKTITASIENAFKSFATVNKFPFFVVYIETYPEFIDVNIHPTKAEIKFKDERILYKVVFDAVHNALKENVKASFMDDEVSKEEIYENVHFEDTSSFSETIPKIVPEVTRSIYPEYSSETYTEQKSVELPVDLKSVKPEIKEINESYEVNTHSAPISKESNYDSDSTIPEPKLPPYRVIGQYNKTYILCEYNENLYIVDQHAAHEKYLFEKYYDSIKNKEVEIQPLLIPSVIQLTLDDYVYYEDNLKVFEDAGFTCEPFGVNTIAIKEVPYFLGKLDPKGLFLSILDNLKALGSGTTLEVKYNKIATLSCKSAVKANNELTLEEMKELINLMRYMKDPYHCPHGRPTIIKISNYELEKRFRRVT</sequence>
<dbReference type="InterPro" id="IPR014790">
    <property type="entry name" value="MutL_C"/>
</dbReference>
<comment type="function">
    <text evidence="4">This protein is involved in the repair of mismatches in DNA. It is required for dam-dependent methyl-directed DNA mismatch repair. May act as a 'molecular matchmaker', a protein that promotes the formation of a stable complex between two or more DNA-binding proteins in an ATP-dependent manner without itself being part of a final effector complex.</text>
</comment>
<dbReference type="Pfam" id="PF13589">
    <property type="entry name" value="HATPase_c_3"/>
    <property type="match status" value="1"/>
</dbReference>
<dbReference type="FunFam" id="3.30.565.10:FF:000003">
    <property type="entry name" value="DNA mismatch repair endonuclease MutL"/>
    <property type="match status" value="1"/>
</dbReference>
<dbReference type="GO" id="GO:0030983">
    <property type="term" value="F:mismatched DNA binding"/>
    <property type="evidence" value="ECO:0007669"/>
    <property type="project" value="InterPro"/>
</dbReference>
<evidence type="ECO:0000256" key="4">
    <source>
        <dbReference type="HAMAP-Rule" id="MF_00149"/>
    </source>
</evidence>
<dbReference type="Gene3D" id="3.30.565.10">
    <property type="entry name" value="Histidine kinase-like ATPase, C-terminal domain"/>
    <property type="match status" value="1"/>
</dbReference>
<dbReference type="HAMAP" id="MF_00149">
    <property type="entry name" value="DNA_mis_repair"/>
    <property type="match status" value="1"/>
</dbReference>
<dbReference type="InterPro" id="IPR038973">
    <property type="entry name" value="MutL/Mlh/Pms-like"/>
</dbReference>
<reference evidence="7 8" key="1">
    <citation type="journal article" date="2013" name="Genome Announc.">
        <title>Draft Genome Sequence of the Hydrogen- and Ethanol-Producing Bacterium Clostridium intestinale Strain URNW.</title>
        <authorList>
            <person name="Lal S."/>
            <person name="Ramachandran U."/>
            <person name="Zhang X."/>
            <person name="Sparling R."/>
            <person name="Levin D.B."/>
        </authorList>
    </citation>
    <scope>NUCLEOTIDE SEQUENCE [LARGE SCALE GENOMIC DNA]</scope>
    <source>
        <strain evidence="7 8">URNW</strain>
    </source>
</reference>
<dbReference type="NCBIfam" id="TIGR00585">
    <property type="entry name" value="mutl"/>
    <property type="match status" value="1"/>
</dbReference>
<dbReference type="OrthoDB" id="9763467at2"/>
<dbReference type="PANTHER" id="PTHR10073">
    <property type="entry name" value="DNA MISMATCH REPAIR PROTEIN MLH, PMS, MUTL"/>
    <property type="match status" value="1"/>
</dbReference>
<dbReference type="STRING" id="1294142.CINTURNW_2075"/>
<dbReference type="InterPro" id="IPR037198">
    <property type="entry name" value="MutL_C_sf"/>
</dbReference>